<dbReference type="InterPro" id="IPR027417">
    <property type="entry name" value="P-loop_NTPase"/>
</dbReference>
<dbReference type="Proteomes" id="UP000250166">
    <property type="component" value="Unassembled WGS sequence"/>
</dbReference>
<proteinExistence type="predicted"/>
<protein>
    <submittedName>
        <fullName evidence="3">DNA sulfur modification protein DndD</fullName>
    </submittedName>
</protein>
<dbReference type="RefSeq" id="WP_023947528.1">
    <property type="nucleotide sequence ID" value="NZ_UAWL01000006.1"/>
</dbReference>
<evidence type="ECO:0000313" key="4">
    <source>
        <dbReference type="Proteomes" id="UP000250166"/>
    </source>
</evidence>
<dbReference type="AlphaFoldDB" id="A0A2X3DCU3"/>
<feature type="coiled-coil region" evidence="1">
    <location>
        <begin position="194"/>
        <end position="332"/>
    </location>
</feature>
<dbReference type="SUPFAM" id="SSF52540">
    <property type="entry name" value="P-loop containing nucleoside triphosphate hydrolases"/>
    <property type="match status" value="1"/>
</dbReference>
<dbReference type="InterPro" id="IPR038729">
    <property type="entry name" value="Rad50/SbcC_AAA"/>
</dbReference>
<organism evidence="3 4">
    <name type="scientific">Helicobacter fennelliae</name>
    <dbReference type="NCBI Taxonomy" id="215"/>
    <lineage>
        <taxon>Bacteria</taxon>
        <taxon>Pseudomonadati</taxon>
        <taxon>Campylobacterota</taxon>
        <taxon>Epsilonproteobacteria</taxon>
        <taxon>Campylobacterales</taxon>
        <taxon>Helicobacteraceae</taxon>
        <taxon>Helicobacter</taxon>
    </lineage>
</organism>
<dbReference type="GO" id="GO:0006302">
    <property type="term" value="P:double-strand break repair"/>
    <property type="evidence" value="ECO:0007669"/>
    <property type="project" value="InterPro"/>
</dbReference>
<feature type="coiled-coil region" evidence="1">
    <location>
        <begin position="436"/>
        <end position="495"/>
    </location>
</feature>
<evidence type="ECO:0000313" key="3">
    <source>
        <dbReference type="EMBL" id="SQB97379.1"/>
    </source>
</evidence>
<dbReference type="PANTHER" id="PTHR32114:SF2">
    <property type="entry name" value="ABC TRANSPORTER ABCH.3"/>
    <property type="match status" value="1"/>
</dbReference>
<evidence type="ECO:0000259" key="2">
    <source>
        <dbReference type="Pfam" id="PF13476"/>
    </source>
</evidence>
<dbReference type="Gene3D" id="3.40.50.300">
    <property type="entry name" value="P-loop containing nucleotide triphosphate hydrolases"/>
    <property type="match status" value="2"/>
</dbReference>
<dbReference type="PANTHER" id="PTHR32114">
    <property type="entry name" value="ABC TRANSPORTER ABCH.3"/>
    <property type="match status" value="1"/>
</dbReference>
<keyword evidence="1" id="KW-0175">Coiled coil</keyword>
<name>A0A2X3DCU3_9HELI</name>
<dbReference type="Pfam" id="PF13476">
    <property type="entry name" value="AAA_23"/>
    <property type="match status" value="1"/>
</dbReference>
<accession>A0A2X3DCU3</accession>
<dbReference type="EMBL" id="UAWL01000006">
    <property type="protein sequence ID" value="SQB97379.1"/>
    <property type="molecule type" value="Genomic_DNA"/>
</dbReference>
<evidence type="ECO:0000256" key="1">
    <source>
        <dbReference type="SAM" id="Coils"/>
    </source>
</evidence>
<reference evidence="3 4" key="1">
    <citation type="submission" date="2018-06" db="EMBL/GenBank/DDBJ databases">
        <authorList>
            <consortium name="Pathogen Informatics"/>
            <person name="Doyle S."/>
        </authorList>
    </citation>
    <scope>NUCLEOTIDE SEQUENCE [LARGE SCALE GENOMIC DNA]</scope>
    <source>
        <strain evidence="3 4">NCTC13102</strain>
    </source>
</reference>
<feature type="domain" description="Rad50/SbcC-type AAA" evidence="2">
    <location>
        <begin position="5"/>
        <end position="236"/>
    </location>
</feature>
<gene>
    <name evidence="3" type="ORF">NCTC13102_00110</name>
</gene>
<sequence>MFIQKITICNLFAYYGEVSVLFNKLPNKRLYCIYGDNGFGKTSFIRCAKLLFAGVGLEENSVPGIISRFAKHKIALATKFLKGDNNWRGILNENAINEAKEQFFVQFEGKLDDRNFILQRSFENIYTQPEEKLLLKIDGEYFYNQEAQDYINKILPPNFVEFFFFDGEEIENISENLRSELRDKIEEILQIKPLDIIIKQAEEIKEKLRDSQNEDEKLKGELQAKKLELQAKKQEFENHTESLKIVEQDINEKQNKINQKILQHQKLGMEFSNEIKELQNDKDIIDENIASLKSSLKEELKSIIFLGNKEICKKLENELENLKNSVQNDDLEALKRLMPDIREIASKEITNLEHLEHQDKIKQLFENILEQLPKKLQQRNIISSFIPSDKIGSLGVSLAKLENNQLASDIQKIKESKNQQTKIFDALNHLNSDDYVKSRQEEIEKEIENLTNKKDEKEQQKDKIKESLKDLEKQKEELQRSIYNLEQNINTERVDKKLKILENLCVAIQAYKNKLINTLRGELKNKIIENYKLLLPNDNITDLSIDESFAMRLNNNKGETIVVESQSSGQKQILAISIFWALNELSRSQIPLIIDTPLSRIDAKNRANIIQNYYAKNQQVIILPHSGEMSLKEYEYAKPYLAGLYKIENNDDRSHATIKVAVDIEEIL</sequence>
<dbReference type="GO" id="GO:0016887">
    <property type="term" value="F:ATP hydrolysis activity"/>
    <property type="evidence" value="ECO:0007669"/>
    <property type="project" value="InterPro"/>
</dbReference>